<dbReference type="SUPFAM" id="SSF47598">
    <property type="entry name" value="Ribbon-helix-helix"/>
    <property type="match status" value="1"/>
</dbReference>
<dbReference type="eggNOG" id="ENOG502ZV84">
    <property type="taxonomic scope" value="Bacteria"/>
</dbReference>
<reference evidence="2" key="1">
    <citation type="journal article" date="2013" name="Stand. Genomic Sci.">
        <title>Genome sequence of the thermophilic fresh-water bacterium Spirochaeta caldaria type strain (H1(T)), reclassification of Spirochaeta caldaria, Spirochaeta stenostrepta, and Spirochaeta zuelzerae in the genus Treponema as Treponema caldaria comb. nov., Treponema stenostrepta comb. nov., and Treponema zuelzerae comb. nov., and emendation of the genus Treponema.</title>
        <authorList>
            <person name="Abt B."/>
            <person name="Goker M."/>
            <person name="Scheuner C."/>
            <person name="Han C."/>
            <person name="Lu M."/>
            <person name="Misra M."/>
            <person name="Lapidus A."/>
            <person name="Nolan M."/>
            <person name="Lucas S."/>
            <person name="Hammon N."/>
            <person name="Deshpande S."/>
            <person name="Cheng J.F."/>
            <person name="Tapia R."/>
            <person name="Goodwin L.A."/>
            <person name="Pitluck S."/>
            <person name="Liolios K."/>
            <person name="Pagani I."/>
            <person name="Ivanova N."/>
            <person name="Mavromatis K."/>
            <person name="Mikhailova N."/>
            <person name="Huntemann M."/>
            <person name="Pati A."/>
            <person name="Chen A."/>
            <person name="Palaniappan K."/>
            <person name="Land M."/>
            <person name="Hauser L."/>
            <person name="Jeffries C.D."/>
            <person name="Rohde M."/>
            <person name="Spring S."/>
            <person name="Gronow S."/>
            <person name="Detter J.C."/>
            <person name="Bristow J."/>
            <person name="Eisen J.A."/>
            <person name="Markowitz V."/>
            <person name="Hugenholtz P."/>
            <person name="Kyrpides N.C."/>
            <person name="Woyke T."/>
            <person name="Klenk H.P."/>
        </authorList>
    </citation>
    <scope>NUCLEOTIDE SEQUENCE</scope>
    <source>
        <strain evidence="2">ATCC 51460 / DSM 7334 / H1</strain>
    </source>
</reference>
<accession>F8F184</accession>
<dbReference type="EMBL" id="CP002868">
    <property type="protein sequence ID" value="AEJ18728.1"/>
    <property type="molecule type" value="Genomic_DNA"/>
</dbReference>
<dbReference type="KEGG" id="scd:Spica_0568"/>
<dbReference type="AlphaFoldDB" id="F8F184"/>
<dbReference type="Proteomes" id="UP000000503">
    <property type="component" value="Chromosome"/>
</dbReference>
<dbReference type="GO" id="GO:0006355">
    <property type="term" value="P:regulation of DNA-templated transcription"/>
    <property type="evidence" value="ECO:0007669"/>
    <property type="project" value="InterPro"/>
</dbReference>
<organism evidence="1 2">
    <name type="scientific">Gracilinema caldarium (strain ATCC 51460 / DSM 7334 / H1)</name>
    <name type="common">Treponema caldarium</name>
    <dbReference type="NCBI Taxonomy" id="744872"/>
    <lineage>
        <taxon>Bacteria</taxon>
        <taxon>Pseudomonadati</taxon>
        <taxon>Spirochaetota</taxon>
        <taxon>Spirochaetia</taxon>
        <taxon>Spirochaetales</taxon>
        <taxon>Breznakiellaceae</taxon>
        <taxon>Gracilinema</taxon>
    </lineage>
</organism>
<keyword evidence="2" id="KW-1185">Reference proteome</keyword>
<protein>
    <submittedName>
        <fullName evidence="1">Uncharacterized protein</fullName>
    </submittedName>
</protein>
<evidence type="ECO:0000313" key="2">
    <source>
        <dbReference type="Proteomes" id="UP000000503"/>
    </source>
</evidence>
<dbReference type="STRING" id="744872.Spica_0568"/>
<dbReference type="HOGENOM" id="CLU_179358_0_0_12"/>
<proteinExistence type="predicted"/>
<dbReference type="OrthoDB" id="3174894at2"/>
<dbReference type="RefSeq" id="WP_013968040.1">
    <property type="nucleotide sequence ID" value="NC_015732.1"/>
</dbReference>
<evidence type="ECO:0000313" key="1">
    <source>
        <dbReference type="EMBL" id="AEJ18728.1"/>
    </source>
</evidence>
<name>F8F184_GRAC1</name>
<sequence length="76" mass="8658">MPQLSIYIDEPTLEKVEKAAKRHNTSISKWVVEQLKASIDPVYPASYENLFGSIDDSTFTEPNELHFGADMKRESL</sequence>
<gene>
    <name evidence="1" type="ordered locus">Spica_0568</name>
</gene>
<dbReference type="InterPro" id="IPR010985">
    <property type="entry name" value="Ribbon_hlx_hlx"/>
</dbReference>